<dbReference type="GO" id="GO:0006071">
    <property type="term" value="P:glycerol metabolic process"/>
    <property type="evidence" value="ECO:0007669"/>
    <property type="project" value="TreeGrafter"/>
</dbReference>
<dbReference type="InterPro" id="IPR018485">
    <property type="entry name" value="FGGY_C"/>
</dbReference>
<comment type="caution">
    <text evidence="7">The sequence shown here is derived from an EMBL/GenBank/DDBJ whole genome shotgun (WGS) entry which is preliminary data.</text>
</comment>
<dbReference type="SUPFAM" id="SSF53067">
    <property type="entry name" value="Actin-like ATPase domain"/>
    <property type="match status" value="1"/>
</dbReference>
<dbReference type="Pfam" id="PF02782">
    <property type="entry name" value="FGGY_C"/>
    <property type="match status" value="1"/>
</dbReference>
<dbReference type="InterPro" id="IPR043129">
    <property type="entry name" value="ATPase_NBD"/>
</dbReference>
<dbReference type="PANTHER" id="PTHR10196:SF69">
    <property type="entry name" value="GLYCEROL KINASE"/>
    <property type="match status" value="1"/>
</dbReference>
<reference evidence="7" key="1">
    <citation type="submission" date="2013-12" db="EMBL/GenBank/DDBJ databases">
        <title>A Varibaculum cambriense genome reconstructed from a premature infant gut community with otherwise low bacterial novelty that shifts toward anaerobic metabolism during the third week of life.</title>
        <authorList>
            <person name="Brown C.T."/>
            <person name="Sharon I."/>
            <person name="Thomas B.C."/>
            <person name="Castelle C.J."/>
            <person name="Morowitz M.J."/>
            <person name="Banfield J.F."/>
        </authorList>
    </citation>
    <scope>NUCLEOTIDE SEQUENCE</scope>
</reference>
<evidence type="ECO:0000256" key="4">
    <source>
        <dbReference type="ARBA" id="ARBA00022777"/>
    </source>
</evidence>
<evidence type="ECO:0000313" key="7">
    <source>
        <dbReference type="EMBL" id="ETJ42262.1"/>
    </source>
</evidence>
<evidence type="ECO:0000259" key="6">
    <source>
        <dbReference type="Pfam" id="PF02782"/>
    </source>
</evidence>
<keyword evidence="3" id="KW-0547">Nucleotide-binding</keyword>
<dbReference type="PANTHER" id="PTHR10196">
    <property type="entry name" value="SUGAR KINASE"/>
    <property type="match status" value="1"/>
</dbReference>
<feature type="domain" description="Carbohydrate kinase FGGY C-terminal" evidence="6">
    <location>
        <begin position="6"/>
        <end position="51"/>
    </location>
</feature>
<accession>W1YIG6</accession>
<dbReference type="GO" id="GO:0005829">
    <property type="term" value="C:cytosol"/>
    <property type="evidence" value="ECO:0007669"/>
    <property type="project" value="TreeGrafter"/>
</dbReference>
<feature type="non-terminal residue" evidence="7">
    <location>
        <position position="90"/>
    </location>
</feature>
<keyword evidence="5" id="KW-0067">ATP-binding</keyword>
<evidence type="ECO:0000256" key="3">
    <source>
        <dbReference type="ARBA" id="ARBA00022741"/>
    </source>
</evidence>
<proteinExistence type="inferred from homology"/>
<dbReference type="GO" id="GO:0005524">
    <property type="term" value="F:ATP binding"/>
    <property type="evidence" value="ECO:0007669"/>
    <property type="project" value="UniProtKB-KW"/>
</dbReference>
<evidence type="ECO:0000256" key="1">
    <source>
        <dbReference type="ARBA" id="ARBA00009156"/>
    </source>
</evidence>
<protein>
    <submittedName>
        <fullName evidence="7">Glycerol kinase</fullName>
    </submittedName>
</protein>
<feature type="non-terminal residue" evidence="7">
    <location>
        <position position="1"/>
    </location>
</feature>
<evidence type="ECO:0000256" key="2">
    <source>
        <dbReference type="ARBA" id="ARBA00022679"/>
    </source>
</evidence>
<dbReference type="EMBL" id="AZMM01003770">
    <property type="protein sequence ID" value="ETJ42262.1"/>
    <property type="molecule type" value="Genomic_DNA"/>
</dbReference>
<evidence type="ECO:0000256" key="5">
    <source>
        <dbReference type="ARBA" id="ARBA00022840"/>
    </source>
</evidence>
<keyword evidence="4 7" id="KW-0418">Kinase</keyword>
<comment type="similarity">
    <text evidence="1">Belongs to the FGGY kinase family.</text>
</comment>
<dbReference type="AlphaFoldDB" id="W1YIG6"/>
<keyword evidence="2" id="KW-0808">Transferase</keyword>
<dbReference type="Gene3D" id="3.30.420.40">
    <property type="match status" value="1"/>
</dbReference>
<sequence length="90" mass="9425">LGSEDLEVLHADGGATASRLLMQCQADLLGRSVVVSSNAEVSALGAALMGFTRLGWPLPDLESDGGRRYEPLMEPAARAAARSQWGKALS</sequence>
<dbReference type="GO" id="GO:0004370">
    <property type="term" value="F:glycerol kinase activity"/>
    <property type="evidence" value="ECO:0007669"/>
    <property type="project" value="TreeGrafter"/>
</dbReference>
<gene>
    <name evidence="7" type="ORF">Q604_UNBC03770G0001</name>
</gene>
<name>W1YIG6_9ZZZZ</name>
<organism evidence="7">
    <name type="scientific">human gut metagenome</name>
    <dbReference type="NCBI Taxonomy" id="408170"/>
    <lineage>
        <taxon>unclassified sequences</taxon>
        <taxon>metagenomes</taxon>
        <taxon>organismal metagenomes</taxon>
    </lineage>
</organism>